<dbReference type="InterPro" id="IPR006419">
    <property type="entry name" value="NMN_transpt_PnuC"/>
</dbReference>
<feature type="transmembrane region" description="Helical" evidence="7">
    <location>
        <begin position="73"/>
        <end position="92"/>
    </location>
</feature>
<keyword evidence="3" id="KW-1003">Cell membrane</keyword>
<dbReference type="GO" id="GO:0005886">
    <property type="term" value="C:plasma membrane"/>
    <property type="evidence" value="ECO:0007669"/>
    <property type="project" value="UniProtKB-SubCell"/>
</dbReference>
<keyword evidence="5 7" id="KW-1133">Transmembrane helix</keyword>
<feature type="transmembrane region" description="Helical" evidence="7">
    <location>
        <begin position="129"/>
        <end position="148"/>
    </location>
</feature>
<dbReference type="Pfam" id="PF04973">
    <property type="entry name" value="NMN_transporter"/>
    <property type="match status" value="1"/>
</dbReference>
<protein>
    <submittedName>
        <fullName evidence="8">Nicotinamide riboside transporter</fullName>
    </submittedName>
</protein>
<feature type="transmembrane region" description="Helical" evidence="7">
    <location>
        <begin position="160"/>
        <end position="178"/>
    </location>
</feature>
<dbReference type="GO" id="GO:0034257">
    <property type="term" value="F:nicotinamide riboside transmembrane transporter activity"/>
    <property type="evidence" value="ECO:0007669"/>
    <property type="project" value="InterPro"/>
</dbReference>
<proteinExistence type="predicted"/>
<name>A0A2R4ALR8_9CAUD</name>
<feature type="transmembrane region" description="Helical" evidence="7">
    <location>
        <begin position="210"/>
        <end position="229"/>
    </location>
</feature>
<feature type="transmembrane region" description="Helical" evidence="7">
    <location>
        <begin position="98"/>
        <end position="117"/>
    </location>
</feature>
<keyword evidence="6 7" id="KW-0472">Membrane</keyword>
<sequence>MIYKLGYFAIPYFYAIYNDVATLPNGRKAYLAAMLATIVGLSIYWGDTWYGMLSAFSGVMCVVLVAEKRLSNFGWGLLNCSLYGFISYQNGYFGDMTLNWLVYVPFQFIGFYLWNRSLQDEVEVTSKSLAWWDILNIATATAVAVYIGQEILVKFGGNHPWLDSFNVVLSLVATVLMAKRYAEQWLCWILVNLSGIAMWVKAMMANDGEGVATLIMWSAFLLNSLYGYYRWKTTAERG</sequence>
<keyword evidence="9" id="KW-1185">Reference proteome</keyword>
<feature type="transmembrane region" description="Helical" evidence="7">
    <location>
        <begin position="51"/>
        <end position="66"/>
    </location>
</feature>
<evidence type="ECO:0000256" key="1">
    <source>
        <dbReference type="ARBA" id="ARBA00004651"/>
    </source>
</evidence>
<dbReference type="PANTHER" id="PTHR36122:SF2">
    <property type="entry name" value="NICOTINAMIDE RIBOSIDE TRANSPORTER PNUC"/>
    <property type="match status" value="1"/>
</dbReference>
<evidence type="ECO:0000313" key="8">
    <source>
        <dbReference type="EMBL" id="AVR75991.1"/>
    </source>
</evidence>
<keyword evidence="2" id="KW-0813">Transport</keyword>
<feature type="transmembrane region" description="Helical" evidence="7">
    <location>
        <begin position="185"/>
        <end position="204"/>
    </location>
</feature>
<evidence type="ECO:0000313" key="9">
    <source>
        <dbReference type="Proteomes" id="UP000244741"/>
    </source>
</evidence>
<dbReference type="Proteomes" id="UP000244741">
    <property type="component" value="Segment"/>
</dbReference>
<evidence type="ECO:0000256" key="7">
    <source>
        <dbReference type="SAM" id="Phobius"/>
    </source>
</evidence>
<evidence type="ECO:0000256" key="3">
    <source>
        <dbReference type="ARBA" id="ARBA00022475"/>
    </source>
</evidence>
<organism evidence="8 9">
    <name type="scientific">Aeromonas phage AhSzq-1</name>
    <dbReference type="NCBI Taxonomy" id="2138298"/>
    <lineage>
        <taxon>Viruses</taxon>
        <taxon>Duplodnaviria</taxon>
        <taxon>Heunggongvirae</taxon>
        <taxon>Uroviricota</taxon>
        <taxon>Caudoviricetes</taxon>
        <taxon>Demerecviridae</taxon>
        <taxon>Shenzhenvirus</taxon>
        <taxon>Shenzhenvirus AhSzq1</taxon>
    </lineage>
</organism>
<evidence type="ECO:0000256" key="4">
    <source>
        <dbReference type="ARBA" id="ARBA00022692"/>
    </source>
</evidence>
<evidence type="ECO:0000256" key="5">
    <source>
        <dbReference type="ARBA" id="ARBA00022989"/>
    </source>
</evidence>
<dbReference type="NCBIfam" id="TIGR01528">
    <property type="entry name" value="NMN_trans_PnuC"/>
    <property type="match status" value="1"/>
</dbReference>
<evidence type="ECO:0000256" key="6">
    <source>
        <dbReference type="ARBA" id="ARBA00023136"/>
    </source>
</evidence>
<dbReference type="PANTHER" id="PTHR36122">
    <property type="entry name" value="NICOTINAMIDE RIBOSIDE TRANSPORTER PNUC"/>
    <property type="match status" value="1"/>
</dbReference>
<comment type="subcellular location">
    <subcellularLocation>
        <location evidence="1">Cell membrane</location>
        <topology evidence="1">Multi-pass membrane protein</topology>
    </subcellularLocation>
</comment>
<gene>
    <name evidence="8" type="ORF">AhSzq1_98</name>
</gene>
<evidence type="ECO:0000256" key="2">
    <source>
        <dbReference type="ARBA" id="ARBA00022448"/>
    </source>
</evidence>
<dbReference type="EMBL" id="MG676224">
    <property type="protein sequence ID" value="AVR75991.1"/>
    <property type="molecule type" value="Genomic_DNA"/>
</dbReference>
<accession>A0A2R4ALR8</accession>
<reference evidence="8 9" key="1">
    <citation type="submission" date="2017-12" db="EMBL/GenBank/DDBJ databases">
        <title>Genomic characterization of T5-related Aeromonas hydrophila phages AhSzq-1 and AhSzw-1 and proposal to be two new species.</title>
        <authorList>
            <person name="Chen L."/>
            <person name="Yuan S."/>
            <person name="Ma Y."/>
        </authorList>
    </citation>
    <scope>NUCLEOTIDE SEQUENCE [LARGE SCALE GENOMIC DNA]</scope>
    <source>
        <strain evidence="8">Seawater</strain>
    </source>
</reference>
<keyword evidence="4 7" id="KW-0812">Transmembrane</keyword>